<evidence type="ECO:0000256" key="3">
    <source>
        <dbReference type="ARBA" id="ARBA00023163"/>
    </source>
</evidence>
<evidence type="ECO:0000256" key="1">
    <source>
        <dbReference type="ARBA" id="ARBA00023015"/>
    </source>
</evidence>
<evidence type="ECO:0000259" key="4">
    <source>
        <dbReference type="PROSITE" id="PS50949"/>
    </source>
</evidence>
<dbReference type="SUPFAM" id="SSF46785">
    <property type="entry name" value="Winged helix' DNA-binding domain"/>
    <property type="match status" value="1"/>
</dbReference>
<feature type="domain" description="HTH gntR-type" evidence="4">
    <location>
        <begin position="15"/>
        <end position="83"/>
    </location>
</feature>
<dbReference type="InterPro" id="IPR036390">
    <property type="entry name" value="WH_DNA-bd_sf"/>
</dbReference>
<dbReference type="EMBL" id="JBEXRX010000103">
    <property type="protein sequence ID" value="MEU0155313.1"/>
    <property type="molecule type" value="Genomic_DNA"/>
</dbReference>
<dbReference type="Pfam" id="PF00392">
    <property type="entry name" value="GntR"/>
    <property type="match status" value="1"/>
</dbReference>
<dbReference type="PROSITE" id="PS50949">
    <property type="entry name" value="HTH_GNTR"/>
    <property type="match status" value="1"/>
</dbReference>
<proteinExistence type="predicted"/>
<sequence>MEIDPEARIDHGAPLPPYRQLAGILAARIERGDWQPNRAIPSESQLVQEYGLARATVRRAIAVLVEQGVLFVVPQRGTFVKPAGEV</sequence>
<dbReference type="InterPro" id="IPR036388">
    <property type="entry name" value="WH-like_DNA-bd_sf"/>
</dbReference>
<dbReference type="CDD" id="cd07377">
    <property type="entry name" value="WHTH_GntR"/>
    <property type="match status" value="1"/>
</dbReference>
<dbReference type="RefSeq" id="WP_355666920.1">
    <property type="nucleotide sequence ID" value="NZ_JBEXRX010000103.1"/>
</dbReference>
<name>A0ABV2VR95_9ACTN</name>
<comment type="caution">
    <text evidence="5">The sequence shown here is derived from an EMBL/GenBank/DDBJ whole genome shotgun (WGS) entry which is preliminary data.</text>
</comment>
<dbReference type="InterPro" id="IPR000524">
    <property type="entry name" value="Tscrpt_reg_HTH_GntR"/>
</dbReference>
<dbReference type="Proteomes" id="UP001550348">
    <property type="component" value="Unassembled WGS sequence"/>
</dbReference>
<dbReference type="Gene3D" id="1.10.10.10">
    <property type="entry name" value="Winged helix-like DNA-binding domain superfamily/Winged helix DNA-binding domain"/>
    <property type="match status" value="1"/>
</dbReference>
<evidence type="ECO:0000256" key="2">
    <source>
        <dbReference type="ARBA" id="ARBA00023125"/>
    </source>
</evidence>
<dbReference type="PANTHER" id="PTHR44846">
    <property type="entry name" value="MANNOSYL-D-GLYCERATE TRANSPORT/METABOLISM SYSTEM REPRESSOR MNGR-RELATED"/>
    <property type="match status" value="1"/>
</dbReference>
<evidence type="ECO:0000313" key="5">
    <source>
        <dbReference type="EMBL" id="MEU0155313.1"/>
    </source>
</evidence>
<dbReference type="PANTHER" id="PTHR44846:SF1">
    <property type="entry name" value="MANNOSYL-D-GLYCERATE TRANSPORT_METABOLISM SYSTEM REPRESSOR MNGR-RELATED"/>
    <property type="match status" value="1"/>
</dbReference>
<dbReference type="InterPro" id="IPR050679">
    <property type="entry name" value="Bact_HTH_transcr_reg"/>
</dbReference>
<keyword evidence="1" id="KW-0805">Transcription regulation</keyword>
<dbReference type="PRINTS" id="PR00035">
    <property type="entry name" value="HTHGNTR"/>
</dbReference>
<keyword evidence="2" id="KW-0238">DNA-binding</keyword>
<reference evidence="5 6" key="1">
    <citation type="submission" date="2024-06" db="EMBL/GenBank/DDBJ databases">
        <title>The Natural Products Discovery Center: Release of the First 8490 Sequenced Strains for Exploring Actinobacteria Biosynthetic Diversity.</title>
        <authorList>
            <person name="Kalkreuter E."/>
            <person name="Kautsar S.A."/>
            <person name="Yang D."/>
            <person name="Bader C.D."/>
            <person name="Teijaro C.N."/>
            <person name="Fluegel L."/>
            <person name="Davis C.M."/>
            <person name="Simpson J.R."/>
            <person name="Lauterbach L."/>
            <person name="Steele A.D."/>
            <person name="Gui C."/>
            <person name="Meng S."/>
            <person name="Li G."/>
            <person name="Viehrig K."/>
            <person name="Ye F."/>
            <person name="Su P."/>
            <person name="Kiefer A.F."/>
            <person name="Nichols A."/>
            <person name="Cepeda A.J."/>
            <person name="Yan W."/>
            <person name="Fan B."/>
            <person name="Jiang Y."/>
            <person name="Adhikari A."/>
            <person name="Zheng C.-J."/>
            <person name="Schuster L."/>
            <person name="Cowan T.M."/>
            <person name="Smanski M.J."/>
            <person name="Chevrette M.G."/>
            <person name="De Carvalho L.P.S."/>
            <person name="Shen B."/>
        </authorList>
    </citation>
    <scope>NUCLEOTIDE SEQUENCE [LARGE SCALE GENOMIC DNA]</scope>
    <source>
        <strain evidence="5 6">NPDC006286</strain>
    </source>
</reference>
<accession>A0ABV2VR95</accession>
<organism evidence="5 6">
    <name type="scientific">Micromonospora fulviviridis</name>
    <dbReference type="NCBI Taxonomy" id="47860"/>
    <lineage>
        <taxon>Bacteria</taxon>
        <taxon>Bacillati</taxon>
        <taxon>Actinomycetota</taxon>
        <taxon>Actinomycetes</taxon>
        <taxon>Micromonosporales</taxon>
        <taxon>Micromonosporaceae</taxon>
        <taxon>Micromonospora</taxon>
    </lineage>
</organism>
<keyword evidence="6" id="KW-1185">Reference proteome</keyword>
<keyword evidence="3" id="KW-0804">Transcription</keyword>
<protein>
    <submittedName>
        <fullName evidence="5">GntR family transcriptional regulator</fullName>
    </submittedName>
</protein>
<dbReference type="SMART" id="SM00345">
    <property type="entry name" value="HTH_GNTR"/>
    <property type="match status" value="1"/>
</dbReference>
<gene>
    <name evidence="5" type="ORF">ABZ071_26090</name>
</gene>
<evidence type="ECO:0000313" key="6">
    <source>
        <dbReference type="Proteomes" id="UP001550348"/>
    </source>
</evidence>